<keyword evidence="4" id="KW-1185">Reference proteome</keyword>
<dbReference type="PANTHER" id="PTHR30024:SF46">
    <property type="entry name" value="ABC TRANSPORTER, SUBSTRATE-BINDING LIPOPROTEIN"/>
    <property type="match status" value="1"/>
</dbReference>
<organism evidence="3 4">
    <name type="scientific">Pseudodesulfovibrio hydrargyri</name>
    <dbReference type="NCBI Taxonomy" id="2125990"/>
    <lineage>
        <taxon>Bacteria</taxon>
        <taxon>Pseudomonadati</taxon>
        <taxon>Thermodesulfobacteriota</taxon>
        <taxon>Desulfovibrionia</taxon>
        <taxon>Desulfovibrionales</taxon>
        <taxon>Desulfovibrionaceae</taxon>
    </lineage>
</organism>
<reference evidence="3 4" key="1">
    <citation type="submission" date="2015-09" db="EMBL/GenBank/DDBJ databases">
        <title>Genome of Desulfovibrio dechloracetivorans BerOc1, a mercury methylating strain isolated from highly hydrocarbons and metals contaminated coastal sediments.</title>
        <authorList>
            <person name="Goni Urriza M."/>
            <person name="Gassie C."/>
            <person name="Bouchez O."/>
            <person name="Klopp C."/>
            <person name="Ranchou-Peyruse A."/>
            <person name="Remy G."/>
        </authorList>
    </citation>
    <scope>NUCLEOTIDE SEQUENCE [LARGE SCALE GENOMIC DNA]</scope>
    <source>
        <strain evidence="3 4">BerOc1</strain>
    </source>
</reference>
<sequence length="327" mass="35231">MITRRNFLSLGAGALALFPFLTAARALAGDAAELVLAGPPAPLSLPLVRLSKQPPSGALPAMEMRQWRNPDIMRAWMVSGEAQVSAAPANAASILYNKGLPVRLLDVNNGGSLSIVTANPSIKKFMDIKGRSLLLFFRGDTPDIIVRYLASKSGITPDNDLTMSYVDSPFEALQMLLSKRTDTALLPEPAATAAILKGKGAGMELKRIVLQDVWEEVTGSASVMPLGGTMCQASLAEERPETVTALQTGIGRAVDWINAHPAEAARQCADFFGLKPMVLEKSLETFPLRRSPAAEARKDLEFYYSALMEMSPKLVGGKLPDRNFYLA</sequence>
<dbReference type="GO" id="GO:0051536">
    <property type="term" value="F:iron-sulfur cluster binding"/>
    <property type="evidence" value="ECO:0007669"/>
    <property type="project" value="UniProtKB-KW"/>
</dbReference>
<evidence type="ECO:0000313" key="4">
    <source>
        <dbReference type="Proteomes" id="UP000181901"/>
    </source>
</evidence>
<evidence type="ECO:0000256" key="1">
    <source>
        <dbReference type="ARBA" id="ARBA00023014"/>
    </source>
</evidence>
<feature type="chain" id="PRO_5009635452" evidence="2">
    <location>
        <begin position="29"/>
        <end position="327"/>
    </location>
</feature>
<evidence type="ECO:0000313" key="3">
    <source>
        <dbReference type="EMBL" id="OIQ51412.1"/>
    </source>
</evidence>
<dbReference type="InterPro" id="IPR027024">
    <property type="entry name" value="UCP027386_ABC_sbc_TM0202"/>
</dbReference>
<dbReference type="Pfam" id="PF13379">
    <property type="entry name" value="NMT1_2"/>
    <property type="match status" value="1"/>
</dbReference>
<gene>
    <name evidence="3" type="ORF">BerOc1_03365</name>
</gene>
<dbReference type="EMBL" id="LKAQ01000004">
    <property type="protein sequence ID" value="OIQ51412.1"/>
    <property type="molecule type" value="Genomic_DNA"/>
</dbReference>
<keyword evidence="1" id="KW-0408">Iron</keyword>
<evidence type="ECO:0000256" key="2">
    <source>
        <dbReference type="SAM" id="SignalP"/>
    </source>
</evidence>
<dbReference type="PANTHER" id="PTHR30024">
    <property type="entry name" value="ALIPHATIC SULFONATES-BINDING PROTEIN-RELATED"/>
    <property type="match status" value="1"/>
</dbReference>
<protein>
    <submittedName>
        <fullName evidence="3">NMT1/THI5 like protein</fullName>
    </submittedName>
</protein>
<dbReference type="Gene3D" id="3.40.190.10">
    <property type="entry name" value="Periplasmic binding protein-like II"/>
    <property type="match status" value="2"/>
</dbReference>
<dbReference type="Proteomes" id="UP000181901">
    <property type="component" value="Unassembled WGS sequence"/>
</dbReference>
<keyword evidence="2" id="KW-0732">Signal</keyword>
<accession>A0A1J5MZY7</accession>
<dbReference type="OrthoDB" id="9814375at2"/>
<name>A0A1J5MZY7_9BACT</name>
<proteinExistence type="predicted"/>
<keyword evidence="1" id="KW-0479">Metal-binding</keyword>
<dbReference type="PROSITE" id="PS51318">
    <property type="entry name" value="TAT"/>
    <property type="match status" value="1"/>
</dbReference>
<keyword evidence="1" id="KW-0411">Iron-sulfur</keyword>
<feature type="signal peptide" evidence="2">
    <location>
        <begin position="1"/>
        <end position="28"/>
    </location>
</feature>
<dbReference type="PIRSF" id="PIRSF027386">
    <property type="entry name" value="UCP027386_ABC_sbc_TM0202"/>
    <property type="match status" value="1"/>
</dbReference>
<dbReference type="InterPro" id="IPR006311">
    <property type="entry name" value="TAT_signal"/>
</dbReference>
<dbReference type="SUPFAM" id="SSF53850">
    <property type="entry name" value="Periplasmic binding protein-like II"/>
    <property type="match status" value="1"/>
</dbReference>
<dbReference type="RefSeq" id="WP_071546894.1">
    <property type="nucleotide sequence ID" value="NZ_LKAQ01000004.1"/>
</dbReference>
<dbReference type="AlphaFoldDB" id="A0A1J5MZY7"/>
<comment type="caution">
    <text evidence="3">The sequence shown here is derived from an EMBL/GenBank/DDBJ whole genome shotgun (WGS) entry which is preliminary data.</text>
</comment>